<protein>
    <submittedName>
        <fullName evidence="1">Uncharacterized protein</fullName>
    </submittedName>
</protein>
<reference evidence="1 2" key="1">
    <citation type="submission" date="2014-04" db="EMBL/GenBank/DDBJ databases">
        <authorList>
            <consortium name="DOE Joint Genome Institute"/>
            <person name="Kuo A."/>
            <person name="Kohler A."/>
            <person name="Nagy L.G."/>
            <person name="Floudas D."/>
            <person name="Copeland A."/>
            <person name="Barry K.W."/>
            <person name="Cichocki N."/>
            <person name="Veneault-Fourrey C."/>
            <person name="LaButti K."/>
            <person name="Lindquist E.A."/>
            <person name="Lipzen A."/>
            <person name="Lundell T."/>
            <person name="Morin E."/>
            <person name="Murat C."/>
            <person name="Sun H."/>
            <person name="Tunlid A."/>
            <person name="Henrissat B."/>
            <person name="Grigoriev I.V."/>
            <person name="Hibbett D.S."/>
            <person name="Martin F."/>
            <person name="Nordberg H.P."/>
            <person name="Cantor M.N."/>
            <person name="Hua S.X."/>
        </authorList>
    </citation>
    <scope>NUCLEOTIDE SEQUENCE [LARGE SCALE GENOMIC DNA]</scope>
    <source>
        <strain evidence="1 2">LaAM-08-1</strain>
    </source>
</reference>
<sequence>MRLRLRSTWNSHHHRHVDQLLTLLSTLQPRPLDFQEHRNHPHNPLHLQRDTGHRLLTTLHYILPNTQSLQNLSFNTPITTLSHDAYRIRLQGYLHFLLINRHNHLSNL</sequence>
<evidence type="ECO:0000313" key="2">
    <source>
        <dbReference type="Proteomes" id="UP000054477"/>
    </source>
</evidence>
<gene>
    <name evidence="1" type="ORF">K443DRAFT_592291</name>
</gene>
<reference evidence="2" key="2">
    <citation type="submission" date="2015-01" db="EMBL/GenBank/DDBJ databases">
        <title>Evolutionary Origins and Diversification of the Mycorrhizal Mutualists.</title>
        <authorList>
            <consortium name="DOE Joint Genome Institute"/>
            <consortium name="Mycorrhizal Genomics Consortium"/>
            <person name="Kohler A."/>
            <person name="Kuo A."/>
            <person name="Nagy L.G."/>
            <person name="Floudas D."/>
            <person name="Copeland A."/>
            <person name="Barry K.W."/>
            <person name="Cichocki N."/>
            <person name="Veneault-Fourrey C."/>
            <person name="LaButti K."/>
            <person name="Lindquist E.A."/>
            <person name="Lipzen A."/>
            <person name="Lundell T."/>
            <person name="Morin E."/>
            <person name="Murat C."/>
            <person name="Riley R."/>
            <person name="Ohm R."/>
            <person name="Sun H."/>
            <person name="Tunlid A."/>
            <person name="Henrissat B."/>
            <person name="Grigoriev I.V."/>
            <person name="Hibbett D.S."/>
            <person name="Martin F."/>
        </authorList>
    </citation>
    <scope>NUCLEOTIDE SEQUENCE [LARGE SCALE GENOMIC DNA]</scope>
    <source>
        <strain evidence="2">LaAM-08-1</strain>
    </source>
</reference>
<dbReference type="EMBL" id="KN839342">
    <property type="protein sequence ID" value="KIJ89961.1"/>
    <property type="molecule type" value="Genomic_DNA"/>
</dbReference>
<accession>A0A0C9WX93</accession>
<dbReference type="Proteomes" id="UP000054477">
    <property type="component" value="Unassembled WGS sequence"/>
</dbReference>
<evidence type="ECO:0000313" key="1">
    <source>
        <dbReference type="EMBL" id="KIJ89961.1"/>
    </source>
</evidence>
<dbReference type="HOGENOM" id="CLU_2197408_0_0_1"/>
<keyword evidence="2" id="KW-1185">Reference proteome</keyword>
<name>A0A0C9WX93_9AGAR</name>
<organism evidence="1 2">
    <name type="scientific">Laccaria amethystina LaAM-08-1</name>
    <dbReference type="NCBI Taxonomy" id="1095629"/>
    <lineage>
        <taxon>Eukaryota</taxon>
        <taxon>Fungi</taxon>
        <taxon>Dikarya</taxon>
        <taxon>Basidiomycota</taxon>
        <taxon>Agaricomycotina</taxon>
        <taxon>Agaricomycetes</taxon>
        <taxon>Agaricomycetidae</taxon>
        <taxon>Agaricales</taxon>
        <taxon>Agaricineae</taxon>
        <taxon>Hydnangiaceae</taxon>
        <taxon>Laccaria</taxon>
    </lineage>
</organism>
<proteinExistence type="predicted"/>
<dbReference type="AlphaFoldDB" id="A0A0C9WX93"/>